<reference evidence="9" key="1">
    <citation type="journal article" date="2015" name="PLoS Genet.">
        <title>Genome Sequence and Transcriptome Analyses of Chrysochromulina tobin: Metabolic Tools for Enhanced Algal Fitness in the Prominent Order Prymnesiales (Haptophyceae).</title>
        <authorList>
            <person name="Hovde B.T."/>
            <person name="Deodato C.R."/>
            <person name="Hunsperger H.M."/>
            <person name="Ryken S.A."/>
            <person name="Yost W."/>
            <person name="Jha R.K."/>
            <person name="Patterson J."/>
            <person name="Monnat R.J. Jr."/>
            <person name="Barlow S.B."/>
            <person name="Starkenburg S.R."/>
            <person name="Cattolico R.A."/>
        </authorList>
    </citation>
    <scope>NUCLEOTIDE SEQUENCE</scope>
    <source>
        <strain evidence="9">CCMP291</strain>
    </source>
</reference>
<dbReference type="PANTHER" id="PTHR20531">
    <property type="entry name" value="N-ALPHA-ACETYLTRANSFERASE 40"/>
    <property type="match status" value="1"/>
</dbReference>
<evidence type="ECO:0000313" key="9">
    <source>
        <dbReference type="Proteomes" id="UP000037460"/>
    </source>
</evidence>
<dbReference type="OrthoDB" id="424551at2759"/>
<keyword evidence="3" id="KW-0963">Cytoplasm</keyword>
<gene>
    <name evidence="8" type="ORF">Ctob_007245</name>
</gene>
<feature type="compositionally biased region" description="Basic and acidic residues" evidence="7">
    <location>
        <begin position="21"/>
        <end position="32"/>
    </location>
</feature>
<evidence type="ECO:0000256" key="5">
    <source>
        <dbReference type="ARBA" id="ARBA00023242"/>
    </source>
</evidence>
<evidence type="ECO:0000313" key="8">
    <source>
        <dbReference type="EMBL" id="KOO21754.1"/>
    </source>
</evidence>
<evidence type="ECO:0000256" key="1">
    <source>
        <dbReference type="ARBA" id="ARBA00004123"/>
    </source>
</evidence>
<comment type="subcellular location">
    <subcellularLocation>
        <location evidence="2">Cytoplasm</location>
    </subcellularLocation>
    <subcellularLocation>
        <location evidence="1">Nucleus</location>
    </subcellularLocation>
</comment>
<dbReference type="GO" id="GO:0005634">
    <property type="term" value="C:nucleus"/>
    <property type="evidence" value="ECO:0007669"/>
    <property type="project" value="UniProtKB-SubCell"/>
</dbReference>
<organism evidence="8 9">
    <name type="scientific">Chrysochromulina tobinii</name>
    <dbReference type="NCBI Taxonomy" id="1460289"/>
    <lineage>
        <taxon>Eukaryota</taxon>
        <taxon>Haptista</taxon>
        <taxon>Haptophyta</taxon>
        <taxon>Prymnesiophyceae</taxon>
        <taxon>Prymnesiales</taxon>
        <taxon>Chrysochromulinaceae</taxon>
        <taxon>Chrysochromulina</taxon>
    </lineage>
</organism>
<accession>A0A0M0J559</accession>
<keyword evidence="6" id="KW-0012">Acyltransferase</keyword>
<dbReference type="Proteomes" id="UP000037460">
    <property type="component" value="Unassembled WGS sequence"/>
</dbReference>
<dbReference type="PANTHER" id="PTHR20531:SF1">
    <property type="entry name" value="N-ALPHA-ACETYLTRANSFERASE 40"/>
    <property type="match status" value="1"/>
</dbReference>
<comment type="caution">
    <text evidence="8">The sequence shown here is derived from an EMBL/GenBank/DDBJ whole genome shotgun (WGS) entry which is preliminary data.</text>
</comment>
<dbReference type="GO" id="GO:0005737">
    <property type="term" value="C:cytoplasm"/>
    <property type="evidence" value="ECO:0007669"/>
    <property type="project" value="UniProtKB-SubCell"/>
</dbReference>
<dbReference type="Gene3D" id="3.40.630.30">
    <property type="match status" value="1"/>
</dbReference>
<feature type="region of interest" description="Disordered" evidence="7">
    <location>
        <begin position="256"/>
        <end position="290"/>
    </location>
</feature>
<evidence type="ECO:0000256" key="6">
    <source>
        <dbReference type="ARBA" id="ARBA00023315"/>
    </source>
</evidence>
<dbReference type="EMBL" id="JWZX01003337">
    <property type="protein sequence ID" value="KOO21754.1"/>
    <property type="molecule type" value="Genomic_DNA"/>
</dbReference>
<keyword evidence="4 8" id="KW-0808">Transferase</keyword>
<proteinExistence type="predicted"/>
<feature type="region of interest" description="Disordered" evidence="7">
    <location>
        <begin position="1"/>
        <end position="32"/>
    </location>
</feature>
<keyword evidence="9" id="KW-1185">Reference proteome</keyword>
<sequence length="313" mass="33847">MTATPPTDALSARKGKVKKQQRAEALRKEKERVSRLREAAHKRDLLDEYPAFKRFDRQGLEVTLESAHGAELSEADTDACIALQRQNIAQLSQTETWNEDTARSALGHPESRMLLLRGTVLPGAVSASTSTPMSALDEWVVVPSASEPEYETPPPTAPRSQPTVLGYLHLQFCIGDNANPTAQPLLCVLNMQLAQPVMGKGLGKFALQFVELIARRNGLELVMLYIKDGAVRTMSLTHAHSKCATSPATALAKALAHRNHDGQRNGSALRPDSTGTASQGAVMGEDDDDDPFELVDAPEAVMLGGRVPIVAVR</sequence>
<keyword evidence="5" id="KW-0539">Nucleus</keyword>
<dbReference type="AlphaFoldDB" id="A0A0M0J559"/>
<evidence type="ECO:0000256" key="7">
    <source>
        <dbReference type="SAM" id="MobiDB-lite"/>
    </source>
</evidence>
<dbReference type="GO" id="GO:1990189">
    <property type="term" value="F:protein N-terminal-serine acetyltransferase activity"/>
    <property type="evidence" value="ECO:0007669"/>
    <property type="project" value="TreeGrafter"/>
</dbReference>
<dbReference type="GO" id="GO:0010485">
    <property type="term" value="F:histone H4 acetyltransferase activity"/>
    <property type="evidence" value="ECO:0007669"/>
    <property type="project" value="InterPro"/>
</dbReference>
<evidence type="ECO:0000256" key="3">
    <source>
        <dbReference type="ARBA" id="ARBA00022490"/>
    </source>
</evidence>
<evidence type="ECO:0000256" key="4">
    <source>
        <dbReference type="ARBA" id="ARBA00022679"/>
    </source>
</evidence>
<protein>
    <submittedName>
        <fullName evidence="8">N-alpha-acetyltransferase 40-like protein</fullName>
    </submittedName>
</protein>
<dbReference type="GO" id="GO:0043998">
    <property type="term" value="F:histone H2A acetyltransferase activity"/>
    <property type="evidence" value="ECO:0007669"/>
    <property type="project" value="InterPro"/>
</dbReference>
<evidence type="ECO:0000256" key="2">
    <source>
        <dbReference type="ARBA" id="ARBA00004496"/>
    </source>
</evidence>
<dbReference type="InterPro" id="IPR039949">
    <property type="entry name" value="NAA40"/>
</dbReference>
<name>A0A0M0J559_9EUKA</name>